<protein>
    <recommendedName>
        <fullName evidence="1">N-acetyltransferase domain-containing protein</fullName>
    </recommendedName>
</protein>
<dbReference type="SUPFAM" id="SSF55729">
    <property type="entry name" value="Acyl-CoA N-acyltransferases (Nat)"/>
    <property type="match status" value="1"/>
</dbReference>
<evidence type="ECO:0000313" key="2">
    <source>
        <dbReference type="EMBL" id="GIG00411.1"/>
    </source>
</evidence>
<dbReference type="Pfam" id="PF00583">
    <property type="entry name" value="Acetyltransf_1"/>
    <property type="match status" value="1"/>
</dbReference>
<keyword evidence="3" id="KW-1185">Reference proteome</keyword>
<dbReference type="GO" id="GO:0016747">
    <property type="term" value="F:acyltransferase activity, transferring groups other than amino-acyl groups"/>
    <property type="evidence" value="ECO:0007669"/>
    <property type="project" value="InterPro"/>
</dbReference>
<sequence length="238" mass="25576">MDSREISTDRRLTDFLVEYLGKWTETQGLTVVGSPARTRPGWDGQVRDVVGVSTPHGGVLSVAPDVLDAVRDAVRTWDDVPERLPAALGRPDATAYRGVFRWTRTPADLPDAGRWVDALDPRVPGWLHPFGGQVLIHFDDAGRYAAGVGVKRHNSAGMEISVGTEEAHRGRGLATALVAQAARWIVAQGAVPIYLHDPANTASDRTARSAGFPDLGWHIIGVGGRPLANPRSAQSTPD</sequence>
<dbReference type="InterPro" id="IPR000182">
    <property type="entry name" value="GNAT_dom"/>
</dbReference>
<gene>
    <name evidence="2" type="ORF">Cci01nite_55040</name>
</gene>
<dbReference type="Gene3D" id="3.40.630.30">
    <property type="match status" value="1"/>
</dbReference>
<proteinExistence type="predicted"/>
<comment type="caution">
    <text evidence="2">The sequence shown here is derived from an EMBL/GenBank/DDBJ whole genome shotgun (WGS) entry which is preliminary data.</text>
</comment>
<dbReference type="PROSITE" id="PS51186">
    <property type="entry name" value="GNAT"/>
    <property type="match status" value="1"/>
</dbReference>
<organism evidence="2 3">
    <name type="scientific">Catellatospora citrea</name>
    <dbReference type="NCBI Taxonomy" id="53366"/>
    <lineage>
        <taxon>Bacteria</taxon>
        <taxon>Bacillati</taxon>
        <taxon>Actinomycetota</taxon>
        <taxon>Actinomycetes</taxon>
        <taxon>Micromonosporales</taxon>
        <taxon>Micromonosporaceae</taxon>
        <taxon>Catellatospora</taxon>
    </lineage>
</organism>
<dbReference type="EMBL" id="BONH01000028">
    <property type="protein sequence ID" value="GIG00411.1"/>
    <property type="molecule type" value="Genomic_DNA"/>
</dbReference>
<name>A0A8J3KNS6_9ACTN</name>
<dbReference type="RefSeq" id="WP_120320259.1">
    <property type="nucleotide sequence ID" value="NZ_BONH01000028.1"/>
</dbReference>
<evidence type="ECO:0000259" key="1">
    <source>
        <dbReference type="PROSITE" id="PS51186"/>
    </source>
</evidence>
<accession>A0A8J3KNS6</accession>
<reference evidence="2 3" key="1">
    <citation type="submission" date="2021-01" db="EMBL/GenBank/DDBJ databases">
        <title>Whole genome shotgun sequence of Catellatospora citrea NBRC 14495.</title>
        <authorList>
            <person name="Komaki H."/>
            <person name="Tamura T."/>
        </authorList>
    </citation>
    <scope>NUCLEOTIDE SEQUENCE [LARGE SCALE GENOMIC DNA]</scope>
    <source>
        <strain evidence="2 3">NBRC 14495</strain>
    </source>
</reference>
<feature type="domain" description="N-acetyltransferase" evidence="1">
    <location>
        <begin position="78"/>
        <end position="238"/>
    </location>
</feature>
<evidence type="ECO:0000313" key="3">
    <source>
        <dbReference type="Proteomes" id="UP000659904"/>
    </source>
</evidence>
<dbReference type="InterPro" id="IPR016181">
    <property type="entry name" value="Acyl_CoA_acyltransferase"/>
</dbReference>
<dbReference type="Proteomes" id="UP000659904">
    <property type="component" value="Unassembled WGS sequence"/>
</dbReference>
<dbReference type="AlphaFoldDB" id="A0A8J3KNS6"/>
<dbReference type="CDD" id="cd04301">
    <property type="entry name" value="NAT_SF"/>
    <property type="match status" value="1"/>
</dbReference>